<accession>A0A914YGZ2</accession>
<name>A0A914YGZ2_9BILA</name>
<keyword evidence="1" id="KW-0812">Transmembrane</keyword>
<keyword evidence="1" id="KW-0472">Membrane</keyword>
<proteinExistence type="predicted"/>
<dbReference type="AlphaFoldDB" id="A0A914YGZ2"/>
<evidence type="ECO:0000313" key="2">
    <source>
        <dbReference type="Proteomes" id="UP000887577"/>
    </source>
</evidence>
<protein>
    <submittedName>
        <fullName evidence="3">Uncharacterized protein</fullName>
    </submittedName>
</protein>
<organism evidence="2 3">
    <name type="scientific">Panagrolaimus superbus</name>
    <dbReference type="NCBI Taxonomy" id="310955"/>
    <lineage>
        <taxon>Eukaryota</taxon>
        <taxon>Metazoa</taxon>
        <taxon>Ecdysozoa</taxon>
        <taxon>Nematoda</taxon>
        <taxon>Chromadorea</taxon>
        <taxon>Rhabditida</taxon>
        <taxon>Tylenchina</taxon>
        <taxon>Panagrolaimomorpha</taxon>
        <taxon>Panagrolaimoidea</taxon>
        <taxon>Panagrolaimidae</taxon>
        <taxon>Panagrolaimus</taxon>
    </lineage>
</organism>
<evidence type="ECO:0000313" key="3">
    <source>
        <dbReference type="WBParaSite" id="PSU_v2.g18728.t1"/>
    </source>
</evidence>
<feature type="transmembrane region" description="Helical" evidence="1">
    <location>
        <begin position="121"/>
        <end position="140"/>
    </location>
</feature>
<dbReference type="Proteomes" id="UP000887577">
    <property type="component" value="Unplaced"/>
</dbReference>
<dbReference type="WBParaSite" id="PSU_v2.g18728.t1">
    <property type="protein sequence ID" value="PSU_v2.g18728.t1"/>
    <property type="gene ID" value="PSU_v2.g18728"/>
</dbReference>
<reference evidence="3" key="1">
    <citation type="submission" date="2022-11" db="UniProtKB">
        <authorList>
            <consortium name="WormBaseParasite"/>
        </authorList>
    </citation>
    <scope>IDENTIFICATION</scope>
</reference>
<sequence length="207" mass="23983">MSSSKKKCIVTIYFKSTVVAFSVDDKRYPDRAIPFRDCYNKPENCSDFLKELSARIPINVIEAIVFVTDRFPAIPLKKLQLFHEQLRDFCKNHEIFCHFPNQETAFINGLIMNAKPNVEEYGCVAIMLAAPGIIVCHILIRVGKYFKLIEVDRFEVRDLVKNKRDLMERFDVEFVITCNMATHSDPRIFSGQIDFSDLIKNVYSDVN</sequence>
<keyword evidence="2" id="KW-1185">Reference proteome</keyword>
<keyword evidence="1" id="KW-1133">Transmembrane helix</keyword>
<evidence type="ECO:0000256" key="1">
    <source>
        <dbReference type="SAM" id="Phobius"/>
    </source>
</evidence>